<protein>
    <submittedName>
        <fullName evidence="1">Uncharacterized protein</fullName>
    </submittedName>
</protein>
<dbReference type="EMBL" id="JAHRIM010014096">
    <property type="protein sequence ID" value="MEQ2261634.1"/>
    <property type="molecule type" value="Genomic_DNA"/>
</dbReference>
<organism evidence="1 2">
    <name type="scientific">Xenotaenia resolanae</name>
    <dbReference type="NCBI Taxonomy" id="208358"/>
    <lineage>
        <taxon>Eukaryota</taxon>
        <taxon>Metazoa</taxon>
        <taxon>Chordata</taxon>
        <taxon>Craniata</taxon>
        <taxon>Vertebrata</taxon>
        <taxon>Euteleostomi</taxon>
        <taxon>Actinopterygii</taxon>
        <taxon>Neopterygii</taxon>
        <taxon>Teleostei</taxon>
        <taxon>Neoteleostei</taxon>
        <taxon>Acanthomorphata</taxon>
        <taxon>Ovalentaria</taxon>
        <taxon>Atherinomorphae</taxon>
        <taxon>Cyprinodontiformes</taxon>
        <taxon>Goodeidae</taxon>
        <taxon>Xenotaenia</taxon>
    </lineage>
</organism>
<keyword evidence="2" id="KW-1185">Reference proteome</keyword>
<proteinExistence type="predicted"/>
<evidence type="ECO:0000313" key="1">
    <source>
        <dbReference type="EMBL" id="MEQ2261634.1"/>
    </source>
</evidence>
<sequence>MLWAFWRQQEHVKFFKCEERAANSLLECINYPLERFPLNCCTPGVLHTEGHQQFLCDVIHPQHPQKVQSLLGLQLRGVRASGQVPLHMDSQKAEVSHPLHTVPTDQW</sequence>
<dbReference type="Proteomes" id="UP001444071">
    <property type="component" value="Unassembled WGS sequence"/>
</dbReference>
<comment type="caution">
    <text evidence="1">The sequence shown here is derived from an EMBL/GenBank/DDBJ whole genome shotgun (WGS) entry which is preliminary data.</text>
</comment>
<evidence type="ECO:0000313" key="2">
    <source>
        <dbReference type="Proteomes" id="UP001444071"/>
    </source>
</evidence>
<accession>A0ABV0VWJ7</accession>
<reference evidence="1 2" key="1">
    <citation type="submission" date="2021-06" db="EMBL/GenBank/DDBJ databases">
        <authorList>
            <person name="Palmer J.M."/>
        </authorList>
    </citation>
    <scope>NUCLEOTIDE SEQUENCE [LARGE SCALE GENOMIC DNA]</scope>
    <source>
        <strain evidence="1 2">XR_2019</strain>
        <tissue evidence="1">Muscle</tissue>
    </source>
</reference>
<name>A0ABV0VWJ7_9TELE</name>
<gene>
    <name evidence="1" type="ORF">XENORESO_013098</name>
</gene>